<dbReference type="InterPro" id="IPR036388">
    <property type="entry name" value="WH-like_DNA-bd_sf"/>
</dbReference>
<sequence>METIRIMKFLKLSLIAALLTAEPTWAQSLTGPQNNAVRSAKQYLNISGFSRRGLIRQLSSDAGDGYDIADATVAVDSLNIDWNKQAIRSAKQYLSISGFSCKGLIRQLSSSAGDGYTESQATYGAQQAGAC</sequence>
<dbReference type="AlphaFoldDB" id="Q2IUN4"/>
<accession>Q2IUN4</accession>
<evidence type="ECO:0000259" key="2">
    <source>
        <dbReference type="Pfam" id="PF07553"/>
    </source>
</evidence>
<organism evidence="3 4">
    <name type="scientific">Rhodopseudomonas palustris (strain HaA2)</name>
    <dbReference type="NCBI Taxonomy" id="316058"/>
    <lineage>
        <taxon>Bacteria</taxon>
        <taxon>Pseudomonadati</taxon>
        <taxon>Pseudomonadota</taxon>
        <taxon>Alphaproteobacteria</taxon>
        <taxon>Hyphomicrobiales</taxon>
        <taxon>Nitrobacteraceae</taxon>
        <taxon>Rhodopseudomonas</taxon>
    </lineage>
</organism>
<feature type="domain" description="Putative host cell surface-exposed lipoprotein Ltp-like HTH region" evidence="2">
    <location>
        <begin position="81"/>
        <end position="124"/>
    </location>
</feature>
<feature type="signal peptide" evidence="1">
    <location>
        <begin position="1"/>
        <end position="26"/>
    </location>
</feature>
<reference evidence="3 4" key="1">
    <citation type="submission" date="2006-01" db="EMBL/GenBank/DDBJ databases">
        <title>Complete sequence of Rhodopseudomonas palustris HaA2.</title>
        <authorList>
            <consortium name="US DOE Joint Genome Institute"/>
            <person name="Copeland A."/>
            <person name="Lucas S."/>
            <person name="Lapidus A."/>
            <person name="Barry K."/>
            <person name="Detter J.C."/>
            <person name="Glavina T."/>
            <person name="Hammon N."/>
            <person name="Israni S."/>
            <person name="Pitluck S."/>
            <person name="Chain P."/>
            <person name="Malfatti S."/>
            <person name="Shin M."/>
            <person name="Vergez L."/>
            <person name="Schmutz J."/>
            <person name="Larimer F."/>
            <person name="Land M."/>
            <person name="Hauser L."/>
            <person name="Pelletier D.A."/>
            <person name="Kyrpides N."/>
            <person name="Anderson I."/>
            <person name="Oda Y."/>
            <person name="Harwood C.S."/>
            <person name="Richardson P."/>
        </authorList>
    </citation>
    <scope>NUCLEOTIDE SEQUENCE [LARGE SCALE GENOMIC DNA]</scope>
    <source>
        <strain evidence="3 4">HaA2</strain>
    </source>
</reference>
<dbReference type="Gene3D" id="1.10.10.10">
    <property type="entry name" value="Winged helix-like DNA-binding domain superfamily/Winged helix DNA-binding domain"/>
    <property type="match status" value="2"/>
</dbReference>
<name>Q2IUN4_RHOP2</name>
<feature type="domain" description="Putative host cell surface-exposed lipoprotein Ltp-like HTH region" evidence="2">
    <location>
        <begin position="33"/>
        <end position="78"/>
    </location>
</feature>
<protein>
    <recommendedName>
        <fullName evidence="2">Putative host cell surface-exposed lipoprotein Ltp-like HTH region domain-containing protein</fullName>
    </recommendedName>
</protein>
<dbReference type="HOGENOM" id="CLU_159254_0_0_5"/>
<evidence type="ECO:0000313" key="3">
    <source>
        <dbReference type="EMBL" id="ABD08076.1"/>
    </source>
</evidence>
<keyword evidence="1" id="KW-0732">Signal</keyword>
<dbReference type="Pfam" id="PF07553">
    <property type="entry name" value="Lipoprotein_Ltp"/>
    <property type="match status" value="2"/>
</dbReference>
<dbReference type="eggNOG" id="COG3064">
    <property type="taxonomic scope" value="Bacteria"/>
</dbReference>
<dbReference type="InterPro" id="IPR011434">
    <property type="entry name" value="Ltp-like_HTH"/>
</dbReference>
<evidence type="ECO:0000256" key="1">
    <source>
        <dbReference type="SAM" id="SignalP"/>
    </source>
</evidence>
<keyword evidence="4" id="KW-1185">Reference proteome</keyword>
<dbReference type="Proteomes" id="UP000008809">
    <property type="component" value="Chromosome"/>
</dbReference>
<proteinExistence type="predicted"/>
<dbReference type="EMBL" id="CP000250">
    <property type="protein sequence ID" value="ABD08076.1"/>
    <property type="molecule type" value="Genomic_DNA"/>
</dbReference>
<evidence type="ECO:0000313" key="4">
    <source>
        <dbReference type="Proteomes" id="UP000008809"/>
    </source>
</evidence>
<dbReference type="KEGG" id="rpb:RPB_3380"/>
<gene>
    <name evidence="3" type="ordered locus">RPB_3380</name>
</gene>
<feature type="chain" id="PRO_5004209951" description="Putative host cell surface-exposed lipoprotein Ltp-like HTH region domain-containing protein" evidence="1">
    <location>
        <begin position="27"/>
        <end position="131"/>
    </location>
</feature>